<reference evidence="2" key="1">
    <citation type="journal article" date="2015" name="Nature">
        <title>Complex archaea that bridge the gap between prokaryotes and eukaryotes.</title>
        <authorList>
            <person name="Spang A."/>
            <person name="Saw J.H."/>
            <person name="Jorgensen S.L."/>
            <person name="Zaremba-Niedzwiedzka K."/>
            <person name="Martijn J."/>
            <person name="Lind A.E."/>
            <person name="van Eijk R."/>
            <person name="Schleper C."/>
            <person name="Guy L."/>
            <person name="Ettema T.J."/>
        </authorList>
    </citation>
    <scope>NUCLEOTIDE SEQUENCE</scope>
</reference>
<name>A0A0F9MK29_9ZZZZ</name>
<evidence type="ECO:0000256" key="1">
    <source>
        <dbReference type="SAM" id="Coils"/>
    </source>
</evidence>
<feature type="coiled-coil region" evidence="1">
    <location>
        <begin position="173"/>
        <end position="210"/>
    </location>
</feature>
<evidence type="ECO:0000313" key="2">
    <source>
        <dbReference type="EMBL" id="KKM69527.1"/>
    </source>
</evidence>
<protein>
    <submittedName>
        <fullName evidence="2">Uncharacterized protein</fullName>
    </submittedName>
</protein>
<proteinExistence type="predicted"/>
<gene>
    <name evidence="2" type="ORF">LCGC14_1449940</name>
</gene>
<organism evidence="2">
    <name type="scientific">marine sediment metagenome</name>
    <dbReference type="NCBI Taxonomy" id="412755"/>
    <lineage>
        <taxon>unclassified sequences</taxon>
        <taxon>metagenomes</taxon>
        <taxon>ecological metagenomes</taxon>
    </lineage>
</organism>
<comment type="caution">
    <text evidence="2">The sequence shown here is derived from an EMBL/GenBank/DDBJ whole genome shotgun (WGS) entry which is preliminary data.</text>
</comment>
<keyword evidence="1" id="KW-0175">Coiled coil</keyword>
<sequence length="231" mass="26386">MPDKIYTKDFQVELDTDKDALASISKNSQFSYMAFILTDDKPNENKQRIPEEEFDNLIESGFYTPLKMAYNEMKDGHEDAFPLGPITHLKKFKNQIKCIATLWARERPEDVEYLKDSFANKLPLNVSWEILYQDSSTNDDGIETLSGTSLRAVTIVGLPAYAGRTPIVAVASKIKEEDTLDELEKTKVELKEIKDELSGIKDELKSRSEEVDTKETELTELREYKATIESE</sequence>
<dbReference type="EMBL" id="LAZR01009974">
    <property type="protein sequence ID" value="KKM69527.1"/>
    <property type="molecule type" value="Genomic_DNA"/>
</dbReference>
<dbReference type="AlphaFoldDB" id="A0A0F9MK29"/>
<feature type="non-terminal residue" evidence="2">
    <location>
        <position position="231"/>
    </location>
</feature>
<accession>A0A0F9MK29</accession>